<evidence type="ECO:0000256" key="17">
    <source>
        <dbReference type="ARBA" id="ARBA00023065"/>
    </source>
</evidence>
<evidence type="ECO:0000313" key="25">
    <source>
        <dbReference type="Proteomes" id="UP001329151"/>
    </source>
</evidence>
<dbReference type="Pfam" id="PF14715">
    <property type="entry name" value="FixP_N"/>
    <property type="match status" value="1"/>
</dbReference>
<feature type="binding site" description="axial binding residue" evidence="20">
    <location>
        <position position="150"/>
    </location>
    <ligand>
        <name>heme c</name>
        <dbReference type="ChEBI" id="CHEBI:61717"/>
        <label>1</label>
    </ligand>
    <ligandPart>
        <name>Fe</name>
        <dbReference type="ChEBI" id="CHEBI:18248"/>
    </ligandPart>
</feature>
<feature type="binding site" description="covalent" evidence="21">
    <location>
        <position position="149"/>
    </location>
    <ligand>
        <name>heme c</name>
        <dbReference type="ChEBI" id="CHEBI:61717"/>
        <label>1</label>
    </ligand>
</feature>
<gene>
    <name evidence="24" type="primary">ccoP</name>
    <name evidence="24" type="ORF">RGQ30_29630</name>
</gene>
<keyword evidence="14 22" id="KW-1133">Transmembrane helix</keyword>
<comment type="pathway">
    <text evidence="2 19">Energy metabolism; oxidative phosphorylation.</text>
</comment>
<dbReference type="Proteomes" id="UP001329151">
    <property type="component" value="Chromosome"/>
</dbReference>
<dbReference type="GO" id="GO:0016491">
    <property type="term" value="F:oxidoreductase activity"/>
    <property type="evidence" value="ECO:0007669"/>
    <property type="project" value="UniProtKB-KW"/>
</dbReference>
<dbReference type="InterPro" id="IPR009056">
    <property type="entry name" value="Cyt_c-like_dom"/>
</dbReference>
<evidence type="ECO:0000256" key="2">
    <source>
        <dbReference type="ARBA" id="ARBA00004673"/>
    </source>
</evidence>
<dbReference type="GO" id="GO:0046872">
    <property type="term" value="F:metal ion binding"/>
    <property type="evidence" value="ECO:0007669"/>
    <property type="project" value="UniProtKB-KW"/>
</dbReference>
<dbReference type="InterPro" id="IPR036909">
    <property type="entry name" value="Cyt_c-like_dom_sf"/>
</dbReference>
<evidence type="ECO:0000256" key="1">
    <source>
        <dbReference type="ARBA" id="ARBA00004533"/>
    </source>
</evidence>
<dbReference type="PANTHER" id="PTHR33751">
    <property type="entry name" value="CBB3-TYPE CYTOCHROME C OXIDASE SUBUNIT FIXP"/>
    <property type="match status" value="1"/>
</dbReference>
<keyword evidence="6 19" id="KW-0997">Cell inner membrane</keyword>
<keyword evidence="4 19" id="KW-0813">Transport</keyword>
<dbReference type="RefSeq" id="WP_130557464.1">
    <property type="nucleotide sequence ID" value="NZ_AP028947.1"/>
</dbReference>
<reference evidence="24 25" key="1">
    <citation type="submission" date="2023-10" db="EMBL/GenBank/DDBJ databases">
        <title>Complete Genome Sequence of Limnobacter thiooxidans CS-K2T, Isolated from freshwater lake sediments in Bavaria, Germany.</title>
        <authorList>
            <person name="Naruki M."/>
            <person name="Watanabe A."/>
            <person name="Warashina T."/>
            <person name="Morita T."/>
            <person name="Arakawa K."/>
        </authorList>
    </citation>
    <scope>NUCLEOTIDE SEQUENCE [LARGE SCALE GENOMIC DNA]</scope>
    <source>
        <strain evidence="24 25">CS-K2</strain>
    </source>
</reference>
<sequence length="312" mass="33853">MSDFFSAVVPWIVAVVTLLGVLACGVFLWVQASKKLKVSLDENTNSTGHVWDEDLKELNNPMPRWWMGLFYITVVFSLGYLIYYPGLAAFEGSSQWTSTGQYKAERAKIEATAAPLYARFSALSMEEVARHPDALSMGQRLFLNNCAQCHGSDAQGSKGFPNLTDSDWLHGGDPETIRVSIVEGRKGQMPSMQAAVGGTQEARAVAQYVLSLSGRSNNSVLAQLGRETYKNVCAACHGADGKGNTALGAPNLSDRTWLYGGTEKAIVETIRNGRNGNMPAHGTLLTAEQIRVLASYVWQLSNVPEKTSALAQ</sequence>
<evidence type="ECO:0000256" key="3">
    <source>
        <dbReference type="ARBA" id="ARBA00006113"/>
    </source>
</evidence>
<comment type="subunit">
    <text evidence="19">Component of the cbb3-type cytochrome c oxidase.</text>
</comment>
<evidence type="ECO:0000259" key="23">
    <source>
        <dbReference type="PROSITE" id="PS51007"/>
    </source>
</evidence>
<evidence type="ECO:0000256" key="13">
    <source>
        <dbReference type="ARBA" id="ARBA00022982"/>
    </source>
</evidence>
<dbReference type="GO" id="GO:0005886">
    <property type="term" value="C:plasma membrane"/>
    <property type="evidence" value="ECO:0007669"/>
    <property type="project" value="UniProtKB-SubCell"/>
</dbReference>
<dbReference type="AlphaFoldDB" id="A0AA86MJH0"/>
<dbReference type="PROSITE" id="PS51007">
    <property type="entry name" value="CYTC"/>
    <property type="match status" value="2"/>
</dbReference>
<dbReference type="KEGG" id="lto:RGQ30_29630"/>
<proteinExistence type="inferred from homology"/>
<feature type="binding site" description="axial binding residue" evidence="20">
    <location>
        <position position="189"/>
    </location>
    <ligand>
        <name>heme c</name>
        <dbReference type="ChEBI" id="CHEBI:61717"/>
        <label>2</label>
    </ligand>
    <ligandPart>
        <name>Fe</name>
        <dbReference type="ChEBI" id="CHEBI:18248"/>
    </ligandPart>
</feature>
<evidence type="ECO:0000256" key="14">
    <source>
        <dbReference type="ARBA" id="ARBA00022989"/>
    </source>
</evidence>
<protein>
    <recommendedName>
        <fullName evidence="19">Cbb3-type cytochrome c oxidase subunit</fullName>
    </recommendedName>
</protein>
<dbReference type="PIRSF" id="PIRSF000006">
    <property type="entry name" value="Cbb3-Cox_fixP"/>
    <property type="match status" value="1"/>
</dbReference>
<keyword evidence="9 22" id="KW-0812">Transmembrane</keyword>
<feature type="binding site" description="covalent" evidence="21">
    <location>
        <position position="146"/>
    </location>
    <ligand>
        <name>heme c</name>
        <dbReference type="ChEBI" id="CHEBI:61717"/>
        <label>1</label>
    </ligand>
</feature>
<dbReference type="NCBIfam" id="TIGR00782">
    <property type="entry name" value="ccoP"/>
    <property type="match status" value="1"/>
</dbReference>
<dbReference type="InterPro" id="IPR038414">
    <property type="entry name" value="CcoP_N_sf"/>
</dbReference>
<keyword evidence="10 19" id="KW-0479">Metal-binding</keyword>
<evidence type="ECO:0000256" key="21">
    <source>
        <dbReference type="PIRSR" id="PIRSR000006-2"/>
    </source>
</evidence>
<dbReference type="EMBL" id="AP028947">
    <property type="protein sequence ID" value="BET27462.1"/>
    <property type="molecule type" value="Genomic_DNA"/>
</dbReference>
<feature type="binding site" description="axial binding residue" evidence="20">
    <location>
        <position position="278"/>
    </location>
    <ligand>
        <name>heme c</name>
        <dbReference type="ChEBI" id="CHEBI:61717"/>
        <label>1</label>
    </ligand>
    <ligandPart>
        <name>Fe</name>
        <dbReference type="ChEBI" id="CHEBI:18248"/>
    </ligandPart>
</feature>
<evidence type="ECO:0000256" key="15">
    <source>
        <dbReference type="ARBA" id="ARBA00023002"/>
    </source>
</evidence>
<dbReference type="Gene3D" id="6.10.280.130">
    <property type="match status" value="1"/>
</dbReference>
<evidence type="ECO:0000256" key="7">
    <source>
        <dbReference type="ARBA" id="ARBA00022617"/>
    </source>
</evidence>
<comment type="similarity">
    <text evidence="3 19">Belongs to the CcoP / FixP family.</text>
</comment>
<dbReference type="Gene3D" id="1.10.760.10">
    <property type="entry name" value="Cytochrome c-like domain"/>
    <property type="match status" value="2"/>
</dbReference>
<feature type="domain" description="Cytochrome c" evidence="23">
    <location>
        <begin position="220"/>
        <end position="301"/>
    </location>
</feature>
<evidence type="ECO:0000256" key="6">
    <source>
        <dbReference type="ARBA" id="ARBA00022519"/>
    </source>
</evidence>
<dbReference type="Pfam" id="PF13442">
    <property type="entry name" value="Cytochrome_CBB3"/>
    <property type="match status" value="2"/>
</dbReference>
<dbReference type="PANTHER" id="PTHR33751:SF1">
    <property type="entry name" value="CBB3-TYPE CYTOCHROME C OXIDASE SUBUNIT FIXP"/>
    <property type="match status" value="1"/>
</dbReference>
<evidence type="ECO:0000256" key="9">
    <source>
        <dbReference type="ARBA" id="ARBA00022692"/>
    </source>
</evidence>
<dbReference type="GO" id="GO:1902600">
    <property type="term" value="P:proton transmembrane transport"/>
    <property type="evidence" value="ECO:0007669"/>
    <property type="project" value="UniProtKB-KW"/>
</dbReference>
<name>A0AA86MJH0_9BURK</name>
<feature type="transmembrane region" description="Helical" evidence="22">
    <location>
        <begin position="65"/>
        <end position="84"/>
    </location>
</feature>
<evidence type="ECO:0000256" key="11">
    <source>
        <dbReference type="ARBA" id="ARBA00022737"/>
    </source>
</evidence>
<evidence type="ECO:0000256" key="12">
    <source>
        <dbReference type="ARBA" id="ARBA00022781"/>
    </source>
</evidence>
<dbReference type="SUPFAM" id="SSF46626">
    <property type="entry name" value="Cytochrome c"/>
    <property type="match status" value="2"/>
</dbReference>
<dbReference type="GO" id="GO:0009055">
    <property type="term" value="F:electron transfer activity"/>
    <property type="evidence" value="ECO:0007669"/>
    <property type="project" value="InterPro"/>
</dbReference>
<evidence type="ECO:0000313" key="24">
    <source>
        <dbReference type="EMBL" id="BET27462.1"/>
    </source>
</evidence>
<evidence type="ECO:0000256" key="18">
    <source>
        <dbReference type="ARBA" id="ARBA00023136"/>
    </source>
</evidence>
<keyword evidence="17 19" id="KW-0406">Ion transport</keyword>
<keyword evidence="12 19" id="KW-0375">Hydrogen ion transport</keyword>
<organism evidence="24 25">
    <name type="scientific">Limnobacter thiooxidans</name>
    <dbReference type="NCBI Taxonomy" id="131080"/>
    <lineage>
        <taxon>Bacteria</taxon>
        <taxon>Pseudomonadati</taxon>
        <taxon>Pseudomonadota</taxon>
        <taxon>Betaproteobacteria</taxon>
        <taxon>Burkholderiales</taxon>
        <taxon>Burkholderiaceae</taxon>
        <taxon>Limnobacter</taxon>
    </lineage>
</organism>
<dbReference type="GO" id="GO:0020037">
    <property type="term" value="F:heme binding"/>
    <property type="evidence" value="ECO:0007669"/>
    <property type="project" value="InterPro"/>
</dbReference>
<feature type="binding site" description="axial binding residue" evidence="20">
    <location>
        <position position="237"/>
    </location>
    <ligand>
        <name>heme c</name>
        <dbReference type="ChEBI" id="CHEBI:61717"/>
        <label>2</label>
    </ligand>
    <ligandPart>
        <name>Fe</name>
        <dbReference type="ChEBI" id="CHEBI:18248"/>
    </ligandPart>
</feature>
<keyword evidence="7 19" id="KW-0349">Heme</keyword>
<keyword evidence="25" id="KW-1185">Reference proteome</keyword>
<evidence type="ECO:0000256" key="10">
    <source>
        <dbReference type="ARBA" id="ARBA00022723"/>
    </source>
</evidence>
<keyword evidence="11" id="KW-0677">Repeat</keyword>
<keyword evidence="5 19" id="KW-1003">Cell membrane</keyword>
<keyword evidence="16 19" id="KW-0408">Iron</keyword>
<evidence type="ECO:0000256" key="5">
    <source>
        <dbReference type="ARBA" id="ARBA00022475"/>
    </source>
</evidence>
<keyword evidence="13 19" id="KW-0249">Electron transport</keyword>
<dbReference type="InterPro" id="IPR050597">
    <property type="entry name" value="Cytochrome_c_Oxidase_Subunit"/>
</dbReference>
<keyword evidence="18 19" id="KW-0472">Membrane</keyword>
<dbReference type="InterPro" id="IPR032858">
    <property type="entry name" value="CcoP_N"/>
</dbReference>
<keyword evidence="15 19" id="KW-0560">Oxidoreductase</keyword>
<feature type="transmembrane region" description="Helical" evidence="22">
    <location>
        <begin position="6"/>
        <end position="30"/>
    </location>
</feature>
<feature type="binding site" description="covalent" evidence="21">
    <location>
        <position position="236"/>
    </location>
    <ligand>
        <name>heme c</name>
        <dbReference type="ChEBI" id="CHEBI:61717"/>
        <label>2</label>
    </ligand>
</feature>
<evidence type="ECO:0000256" key="8">
    <source>
        <dbReference type="ARBA" id="ARBA00022660"/>
    </source>
</evidence>
<feature type="binding site" description="covalent" evidence="21">
    <location>
        <position position="233"/>
    </location>
    <ligand>
        <name>heme c</name>
        <dbReference type="ChEBI" id="CHEBI:61717"/>
        <label>2</label>
    </ligand>
</feature>
<keyword evidence="8 19" id="KW-0679">Respiratory chain</keyword>
<accession>A0AA86MJH0</accession>
<feature type="domain" description="Cytochrome c" evidence="23">
    <location>
        <begin position="133"/>
        <end position="213"/>
    </location>
</feature>
<comment type="function">
    <text evidence="19">C-type cytochrome. Part of the cbb3-type cytochrome c oxidase complex.</text>
</comment>
<evidence type="ECO:0000256" key="20">
    <source>
        <dbReference type="PIRSR" id="PIRSR000006-1"/>
    </source>
</evidence>
<evidence type="ECO:0000256" key="16">
    <source>
        <dbReference type="ARBA" id="ARBA00023004"/>
    </source>
</evidence>
<dbReference type="InterPro" id="IPR004678">
    <property type="entry name" value="Cyt_c_oxidase_cbb3_su3"/>
</dbReference>
<evidence type="ECO:0000256" key="22">
    <source>
        <dbReference type="SAM" id="Phobius"/>
    </source>
</evidence>
<evidence type="ECO:0000256" key="4">
    <source>
        <dbReference type="ARBA" id="ARBA00022448"/>
    </source>
</evidence>
<comment type="subcellular location">
    <subcellularLocation>
        <location evidence="1 19">Cell inner membrane</location>
    </subcellularLocation>
</comment>
<evidence type="ECO:0000256" key="19">
    <source>
        <dbReference type="PIRNR" id="PIRNR000006"/>
    </source>
</evidence>
<comment type="cofactor">
    <cofactor evidence="19 21">
        <name>heme c</name>
        <dbReference type="ChEBI" id="CHEBI:61717"/>
    </cofactor>
    <text evidence="19 21">Binds 2 heme C groups per subunit.</text>
</comment>